<dbReference type="OrthoDB" id="7881616at2759"/>
<organism evidence="3">
    <name type="scientific">Amphimedon queenslandica</name>
    <name type="common">Sponge</name>
    <dbReference type="NCBI Taxonomy" id="400682"/>
    <lineage>
        <taxon>Eukaryota</taxon>
        <taxon>Metazoa</taxon>
        <taxon>Porifera</taxon>
        <taxon>Demospongiae</taxon>
        <taxon>Heteroscleromorpha</taxon>
        <taxon>Haplosclerida</taxon>
        <taxon>Niphatidae</taxon>
        <taxon>Amphimedon</taxon>
    </lineage>
</organism>
<evidence type="ECO:0000313" key="3">
    <source>
        <dbReference type="EnsemblMetazoa" id="Aqu2.1.24794_001"/>
    </source>
</evidence>
<sequence length="359" mass="38783">MATDRLVTRAEVTAFVKRCMISVGTPEEHAASLADILVTADYRGHFSHGLNRLEMYVNEVSSGLSDPKAKPTVIKESPSTAYVDGHNGIGSVVGTFCMEIAMKKAKETGIAWVTCTGSNHYGIAGYYALMAVKQGLIGMSFTNTSPLVVPTRSKDIAFGTNPIAFGAPAKDDDYYMLDMATSTVALGKVEMKRRKEEPLPPGWAVDSDGKETLDPNDVYKDGGLLPLGGLELNSGYKGYGLAMMVETICGVLSGGPFASNIRKWKSDPRVANLGQTFMALDPNCFAPGFEDKMQEFMDEIRGMDPSDPSLPVKVAGDLSRSRMKLADDNGAITYHKNMISSLNELAERLKVDPIKVLDS</sequence>
<evidence type="ECO:0008006" key="5">
    <source>
        <dbReference type="Google" id="ProtNLM"/>
    </source>
</evidence>
<reference evidence="3" key="2">
    <citation type="submission" date="2017-05" db="UniProtKB">
        <authorList>
            <consortium name="EnsemblMetazoa"/>
        </authorList>
    </citation>
    <scope>IDENTIFICATION</scope>
</reference>
<dbReference type="InterPro" id="IPR043144">
    <property type="entry name" value="Mal/L-sulf/L-lact_DH-like_ah"/>
</dbReference>
<dbReference type="KEGG" id="aqu:100640676"/>
<accession>A0A1X7UBD4</accession>
<dbReference type="PANTHER" id="PTHR11091">
    <property type="entry name" value="OXIDOREDUCTASE-RELATED"/>
    <property type="match status" value="1"/>
</dbReference>
<dbReference type="eggNOG" id="ENOG502SBC2">
    <property type="taxonomic scope" value="Eukaryota"/>
</dbReference>
<dbReference type="SUPFAM" id="SSF89733">
    <property type="entry name" value="L-sulfolactate dehydrogenase-like"/>
    <property type="match status" value="1"/>
</dbReference>
<dbReference type="InterPro" id="IPR003767">
    <property type="entry name" value="Malate/L-lactate_DH-like"/>
</dbReference>
<dbReference type="AlphaFoldDB" id="A0A1X7UBD4"/>
<evidence type="ECO:0000256" key="1">
    <source>
        <dbReference type="ARBA" id="ARBA00006056"/>
    </source>
</evidence>
<keyword evidence="4" id="KW-1185">Reference proteome</keyword>
<reference evidence="4" key="1">
    <citation type="journal article" date="2010" name="Nature">
        <title>The Amphimedon queenslandica genome and the evolution of animal complexity.</title>
        <authorList>
            <person name="Srivastava M."/>
            <person name="Simakov O."/>
            <person name="Chapman J."/>
            <person name="Fahey B."/>
            <person name="Gauthier M.E."/>
            <person name="Mitros T."/>
            <person name="Richards G.S."/>
            <person name="Conaco C."/>
            <person name="Dacre M."/>
            <person name="Hellsten U."/>
            <person name="Larroux C."/>
            <person name="Putnam N.H."/>
            <person name="Stanke M."/>
            <person name="Adamska M."/>
            <person name="Darling A."/>
            <person name="Degnan S.M."/>
            <person name="Oakley T.H."/>
            <person name="Plachetzki D.C."/>
            <person name="Zhai Y."/>
            <person name="Adamski M."/>
            <person name="Calcino A."/>
            <person name="Cummins S.F."/>
            <person name="Goodstein D.M."/>
            <person name="Harris C."/>
            <person name="Jackson D.J."/>
            <person name="Leys S.P."/>
            <person name="Shu S."/>
            <person name="Woodcroft B.J."/>
            <person name="Vervoort M."/>
            <person name="Kosik K.S."/>
            <person name="Manning G."/>
            <person name="Degnan B.M."/>
            <person name="Rokhsar D.S."/>
        </authorList>
    </citation>
    <scope>NUCLEOTIDE SEQUENCE [LARGE SCALE GENOMIC DNA]</scope>
</reference>
<keyword evidence="2" id="KW-0560">Oxidoreductase</keyword>
<protein>
    <recommendedName>
        <fullName evidence="5">Malate dehydrogenase</fullName>
    </recommendedName>
</protein>
<dbReference type="EnsemblMetazoa" id="XM_019999730.1">
    <property type="protein sequence ID" value="XP_019855289.1"/>
    <property type="gene ID" value="LOC100640676"/>
</dbReference>
<dbReference type="Pfam" id="PF02615">
    <property type="entry name" value="Ldh_2"/>
    <property type="match status" value="1"/>
</dbReference>
<dbReference type="InParanoid" id="A0A1X7UBD4"/>
<dbReference type="STRING" id="400682.A0A1X7UBD4"/>
<evidence type="ECO:0000256" key="2">
    <source>
        <dbReference type="ARBA" id="ARBA00023002"/>
    </source>
</evidence>
<proteinExistence type="inferred from homology"/>
<dbReference type="Gene3D" id="1.10.1530.10">
    <property type="match status" value="1"/>
</dbReference>
<evidence type="ECO:0000313" key="4">
    <source>
        <dbReference type="Proteomes" id="UP000007879"/>
    </source>
</evidence>
<name>A0A1X7UBD4_AMPQE</name>
<dbReference type="Gene3D" id="3.30.1370.60">
    <property type="entry name" value="Hypothetical oxidoreductase yiak, domain 2"/>
    <property type="match status" value="1"/>
</dbReference>
<dbReference type="EnsemblMetazoa" id="Aqu2.1.24794_001">
    <property type="protein sequence ID" value="Aqu2.1.24794_001"/>
    <property type="gene ID" value="Aqu2.1.24794"/>
</dbReference>
<dbReference type="PANTHER" id="PTHR11091:SF0">
    <property type="entry name" value="MALATE DEHYDROGENASE"/>
    <property type="match status" value="1"/>
</dbReference>
<dbReference type="Proteomes" id="UP000007879">
    <property type="component" value="Unassembled WGS sequence"/>
</dbReference>
<dbReference type="InterPro" id="IPR036111">
    <property type="entry name" value="Mal/L-sulfo/L-lacto_DH-like_sf"/>
</dbReference>
<comment type="similarity">
    <text evidence="1">Belongs to the LDH2/MDH2 oxidoreductase family.</text>
</comment>
<dbReference type="InterPro" id="IPR043143">
    <property type="entry name" value="Mal/L-sulf/L-lact_DH-like_NADP"/>
</dbReference>
<dbReference type="EnsemblMetazoa" id="XM_003388472.3">
    <property type="protein sequence ID" value="XP_003388520.3"/>
    <property type="gene ID" value="LOC100640676"/>
</dbReference>
<gene>
    <name evidence="3" type="primary">100640676</name>
</gene>
<dbReference type="GO" id="GO:0016491">
    <property type="term" value="F:oxidoreductase activity"/>
    <property type="evidence" value="ECO:0007669"/>
    <property type="project" value="UniProtKB-KW"/>
</dbReference>